<evidence type="ECO:0000313" key="2">
    <source>
        <dbReference type="EMBL" id="QHT81405.1"/>
    </source>
</evidence>
<keyword evidence="1" id="KW-0812">Transmembrane</keyword>
<dbReference type="EMBL" id="MN739982">
    <property type="protein sequence ID" value="QHT81405.1"/>
    <property type="molecule type" value="Genomic_DNA"/>
</dbReference>
<keyword evidence="1" id="KW-0472">Membrane</keyword>
<feature type="transmembrane region" description="Helical" evidence="1">
    <location>
        <begin position="81"/>
        <end position="106"/>
    </location>
</feature>
<feature type="transmembrane region" description="Helical" evidence="1">
    <location>
        <begin position="49"/>
        <end position="69"/>
    </location>
</feature>
<proteinExistence type="predicted"/>
<sequence length="109" mass="12377">MALQDWLIINSNKLTKDGSIILIVACIIYLTILSFLVKDLNFPISHPIIFTIETIICSFGIGLLTFLMAYNRNNLNNTTPIAFLLVSLKFGIIHILLQFSGFYSYIYNI</sequence>
<accession>A0A6C0HMR2</accession>
<reference evidence="2" key="1">
    <citation type="journal article" date="2020" name="Nature">
        <title>Giant virus diversity and host interactions through global metagenomics.</title>
        <authorList>
            <person name="Schulz F."/>
            <person name="Roux S."/>
            <person name="Paez-Espino D."/>
            <person name="Jungbluth S."/>
            <person name="Walsh D.A."/>
            <person name="Denef V.J."/>
            <person name="McMahon K.D."/>
            <person name="Konstantinidis K.T."/>
            <person name="Eloe-Fadrosh E.A."/>
            <person name="Kyrpides N.C."/>
            <person name="Woyke T."/>
        </authorList>
    </citation>
    <scope>NUCLEOTIDE SEQUENCE</scope>
    <source>
        <strain evidence="2">GVMAG-M-3300023184-13</strain>
    </source>
</reference>
<protein>
    <submittedName>
        <fullName evidence="2">Uncharacterized protein</fullName>
    </submittedName>
</protein>
<dbReference type="AlphaFoldDB" id="A0A6C0HMR2"/>
<keyword evidence="1" id="KW-1133">Transmembrane helix</keyword>
<organism evidence="2">
    <name type="scientific">viral metagenome</name>
    <dbReference type="NCBI Taxonomy" id="1070528"/>
    <lineage>
        <taxon>unclassified sequences</taxon>
        <taxon>metagenomes</taxon>
        <taxon>organismal metagenomes</taxon>
    </lineage>
</organism>
<feature type="transmembrane region" description="Helical" evidence="1">
    <location>
        <begin position="20"/>
        <end position="37"/>
    </location>
</feature>
<name>A0A6C0HMR2_9ZZZZ</name>
<evidence type="ECO:0000256" key="1">
    <source>
        <dbReference type="SAM" id="Phobius"/>
    </source>
</evidence>